<comment type="similarity">
    <text evidence="10">Belongs to the peroxiredoxin family. BCP/PrxQ subfamily.</text>
</comment>
<gene>
    <name evidence="15" type="primary">bcp</name>
    <name evidence="15" type="ORF">NCTC13337_00829</name>
</gene>
<evidence type="ECO:0000259" key="14">
    <source>
        <dbReference type="PROSITE" id="PS51352"/>
    </source>
</evidence>
<evidence type="ECO:0000256" key="6">
    <source>
        <dbReference type="ARBA" id="ARBA00023002"/>
    </source>
</evidence>
<feature type="active site" description="Cysteine sulfenic acid (-SOH) intermediate; for peroxidase activity" evidence="13">
    <location>
        <position position="45"/>
    </location>
</feature>
<sequence length="156" mass="17518">MSAVDFSQATFSPLPMTGEQLFTPAQLQEGWVVLYFYPRDATPACTTEGLDFNAAVEAFSALGVKIYGVSRDTLASHQRFKEKQDFAFDLVSDTEEVLCQLFGVIKEKMMYGRKVMGIERSTFILHNGMVQKAWRKVKVKTHVAEVLEAIKALQAE</sequence>
<evidence type="ECO:0000256" key="4">
    <source>
        <dbReference type="ARBA" id="ARBA00022559"/>
    </source>
</evidence>
<keyword evidence="5" id="KW-0049">Antioxidant</keyword>
<evidence type="ECO:0000256" key="9">
    <source>
        <dbReference type="ARBA" id="ARBA00032824"/>
    </source>
</evidence>
<dbReference type="RefSeq" id="WP_072576895.1">
    <property type="nucleotide sequence ID" value="NZ_LWHB01000112.1"/>
</dbReference>
<evidence type="ECO:0000256" key="10">
    <source>
        <dbReference type="ARBA" id="ARBA00038489"/>
    </source>
</evidence>
<comment type="catalytic activity">
    <reaction evidence="12">
        <text>a hydroperoxide + [thioredoxin]-dithiol = an alcohol + [thioredoxin]-disulfide + H2O</text>
        <dbReference type="Rhea" id="RHEA:62620"/>
        <dbReference type="Rhea" id="RHEA-COMP:10698"/>
        <dbReference type="Rhea" id="RHEA-COMP:10700"/>
        <dbReference type="ChEBI" id="CHEBI:15377"/>
        <dbReference type="ChEBI" id="CHEBI:29950"/>
        <dbReference type="ChEBI" id="CHEBI:30879"/>
        <dbReference type="ChEBI" id="CHEBI:35924"/>
        <dbReference type="ChEBI" id="CHEBI:50058"/>
        <dbReference type="EC" id="1.11.1.24"/>
    </reaction>
</comment>
<feature type="domain" description="Thioredoxin" evidence="14">
    <location>
        <begin position="1"/>
        <end position="155"/>
    </location>
</feature>
<evidence type="ECO:0000256" key="1">
    <source>
        <dbReference type="ARBA" id="ARBA00003330"/>
    </source>
</evidence>
<dbReference type="PIRSF" id="PIRSF000239">
    <property type="entry name" value="AHPC"/>
    <property type="match status" value="1"/>
</dbReference>
<keyword evidence="6 15" id="KW-0560">Oxidoreductase</keyword>
<dbReference type="PANTHER" id="PTHR42801:SF4">
    <property type="entry name" value="AHPC_TSA FAMILY PROTEIN"/>
    <property type="match status" value="1"/>
</dbReference>
<dbReference type="InterPro" id="IPR013766">
    <property type="entry name" value="Thioredoxin_domain"/>
</dbReference>
<proteinExistence type="inferred from homology"/>
<accession>A0A380MPP2</accession>
<comment type="function">
    <text evidence="1">Thiol-specific peroxidase that catalyzes the reduction of hydrogen peroxide and organic hydroperoxides to water and alcohols, respectively. Plays a role in cell protection against oxidative stress by detoxifying peroxides and as sensor of hydrogen peroxide-mediated signaling events.</text>
</comment>
<dbReference type="GO" id="GO:0005737">
    <property type="term" value="C:cytoplasm"/>
    <property type="evidence" value="ECO:0007669"/>
    <property type="project" value="TreeGrafter"/>
</dbReference>
<organism evidence="15 16">
    <name type="scientific">Suttonella ornithocola</name>
    <dbReference type="NCBI Taxonomy" id="279832"/>
    <lineage>
        <taxon>Bacteria</taxon>
        <taxon>Pseudomonadati</taxon>
        <taxon>Pseudomonadota</taxon>
        <taxon>Gammaproteobacteria</taxon>
        <taxon>Cardiobacteriales</taxon>
        <taxon>Cardiobacteriaceae</taxon>
        <taxon>Suttonella</taxon>
    </lineage>
</organism>
<dbReference type="GO" id="GO:0034599">
    <property type="term" value="P:cellular response to oxidative stress"/>
    <property type="evidence" value="ECO:0007669"/>
    <property type="project" value="TreeGrafter"/>
</dbReference>
<dbReference type="GO" id="GO:0045454">
    <property type="term" value="P:cell redox homeostasis"/>
    <property type="evidence" value="ECO:0007669"/>
    <property type="project" value="TreeGrafter"/>
</dbReference>
<dbReference type="Pfam" id="PF00578">
    <property type="entry name" value="AhpC-TSA"/>
    <property type="match status" value="1"/>
</dbReference>
<evidence type="ECO:0000313" key="15">
    <source>
        <dbReference type="EMBL" id="SUO94589.1"/>
    </source>
</evidence>
<evidence type="ECO:0000256" key="5">
    <source>
        <dbReference type="ARBA" id="ARBA00022862"/>
    </source>
</evidence>
<evidence type="ECO:0000313" key="16">
    <source>
        <dbReference type="Proteomes" id="UP000254601"/>
    </source>
</evidence>
<dbReference type="InterPro" id="IPR050924">
    <property type="entry name" value="Peroxiredoxin_BCP/PrxQ"/>
</dbReference>
<evidence type="ECO:0000256" key="2">
    <source>
        <dbReference type="ARBA" id="ARBA00011245"/>
    </source>
</evidence>
<comment type="subunit">
    <text evidence="2">Monomer.</text>
</comment>
<dbReference type="PROSITE" id="PS51352">
    <property type="entry name" value="THIOREDOXIN_2"/>
    <property type="match status" value="1"/>
</dbReference>
<dbReference type="EC" id="1.11.1.24" evidence="3"/>
<dbReference type="Gene3D" id="3.40.30.10">
    <property type="entry name" value="Glutaredoxin"/>
    <property type="match status" value="1"/>
</dbReference>
<dbReference type="InterPro" id="IPR036249">
    <property type="entry name" value="Thioredoxin-like_sf"/>
</dbReference>
<evidence type="ECO:0000256" key="12">
    <source>
        <dbReference type="ARBA" id="ARBA00049091"/>
    </source>
</evidence>
<dbReference type="CDD" id="cd03017">
    <property type="entry name" value="PRX_BCP"/>
    <property type="match status" value="1"/>
</dbReference>
<protein>
    <recommendedName>
        <fullName evidence="3">thioredoxin-dependent peroxiredoxin</fullName>
        <ecNumber evidence="3">1.11.1.24</ecNumber>
    </recommendedName>
    <alternativeName>
        <fullName evidence="9">Thioredoxin peroxidase</fullName>
    </alternativeName>
    <alternativeName>
        <fullName evidence="11">Thioredoxin-dependent peroxiredoxin Bcp</fullName>
    </alternativeName>
</protein>
<dbReference type="EMBL" id="UHIC01000001">
    <property type="protein sequence ID" value="SUO94589.1"/>
    <property type="molecule type" value="Genomic_DNA"/>
</dbReference>
<dbReference type="GO" id="GO:0008379">
    <property type="term" value="F:thioredoxin peroxidase activity"/>
    <property type="evidence" value="ECO:0007669"/>
    <property type="project" value="TreeGrafter"/>
</dbReference>
<evidence type="ECO:0000256" key="3">
    <source>
        <dbReference type="ARBA" id="ARBA00013017"/>
    </source>
</evidence>
<evidence type="ECO:0000256" key="8">
    <source>
        <dbReference type="ARBA" id="ARBA00023284"/>
    </source>
</evidence>
<dbReference type="InterPro" id="IPR024706">
    <property type="entry name" value="Peroxiredoxin_AhpC-typ"/>
</dbReference>
<dbReference type="SUPFAM" id="SSF52833">
    <property type="entry name" value="Thioredoxin-like"/>
    <property type="match status" value="1"/>
</dbReference>
<dbReference type="AlphaFoldDB" id="A0A380MPP2"/>
<keyword evidence="8" id="KW-0676">Redox-active center</keyword>
<dbReference type="FunFam" id="3.40.30.10:FF:000007">
    <property type="entry name" value="Thioredoxin-dependent thiol peroxidase"/>
    <property type="match status" value="1"/>
</dbReference>
<evidence type="ECO:0000256" key="11">
    <source>
        <dbReference type="ARBA" id="ARBA00042639"/>
    </source>
</evidence>
<name>A0A380MPP2_9GAMM</name>
<keyword evidence="7" id="KW-1015">Disulfide bond</keyword>
<evidence type="ECO:0000256" key="7">
    <source>
        <dbReference type="ARBA" id="ARBA00023157"/>
    </source>
</evidence>
<dbReference type="PANTHER" id="PTHR42801">
    <property type="entry name" value="THIOREDOXIN-DEPENDENT PEROXIDE REDUCTASE"/>
    <property type="match status" value="1"/>
</dbReference>
<dbReference type="Proteomes" id="UP000254601">
    <property type="component" value="Unassembled WGS sequence"/>
</dbReference>
<reference evidence="15 16" key="1">
    <citation type="submission" date="2018-06" db="EMBL/GenBank/DDBJ databases">
        <authorList>
            <consortium name="Pathogen Informatics"/>
            <person name="Doyle S."/>
        </authorList>
    </citation>
    <scope>NUCLEOTIDE SEQUENCE [LARGE SCALE GENOMIC DNA]</scope>
    <source>
        <strain evidence="15 16">NCTC13337</strain>
    </source>
</reference>
<dbReference type="InterPro" id="IPR000866">
    <property type="entry name" value="AhpC/TSA"/>
</dbReference>
<keyword evidence="16" id="KW-1185">Reference proteome</keyword>
<evidence type="ECO:0000256" key="13">
    <source>
        <dbReference type="PIRSR" id="PIRSR000239-1"/>
    </source>
</evidence>
<keyword evidence="4 15" id="KW-0575">Peroxidase</keyword>